<protein>
    <recommendedName>
        <fullName evidence="2">Putative plant transposon protein domain-containing protein</fullName>
    </recommendedName>
</protein>
<name>A0A0B2QGV2_GLYSO</name>
<reference evidence="3" key="1">
    <citation type="submission" date="2014-07" db="EMBL/GenBank/DDBJ databases">
        <title>Identification of a novel salt tolerance gene in wild soybean by whole-genome sequencing.</title>
        <authorList>
            <person name="Lam H.-M."/>
            <person name="Qi X."/>
            <person name="Li M.-W."/>
            <person name="Liu X."/>
            <person name="Xie M."/>
            <person name="Ni M."/>
            <person name="Xu X."/>
        </authorList>
    </citation>
    <scope>NUCLEOTIDE SEQUENCE [LARGE SCALE GENOMIC DNA]</scope>
    <source>
        <tissue evidence="3">Root</tissue>
    </source>
</reference>
<proteinExistence type="predicted"/>
<dbReference type="AlphaFoldDB" id="A0A0B2QGV2"/>
<evidence type="ECO:0000256" key="1">
    <source>
        <dbReference type="SAM" id="MobiDB-lite"/>
    </source>
</evidence>
<sequence>MASKKRHTSSSRPQEPYDTSRFVSEIAWERYETNLHHRNIPPEWNVELAYSYYDEFLRELERHQWHKNLTRQMENHIDLALVKEFYSNLYDPEDYSPKQCKVQGKMIKFDAATLNIFLETPVMLEPRERYSAYSRYCHTNPDHQVIAAKLCLPGWGFILNAEGASWKLLRKDLTTLAQTWSVLSYSNLAPTSHTSDLNMDRARGVVSDSLTFESLSPAINLAYIRKNYWSPADPSITFPRSRKAKARAPSDAQILAPTPPAL</sequence>
<dbReference type="InterPro" id="IPR046796">
    <property type="entry name" value="Transposase_32_dom"/>
</dbReference>
<accession>A0A0B2QGV2</accession>
<dbReference type="Proteomes" id="UP000053555">
    <property type="component" value="Unassembled WGS sequence"/>
</dbReference>
<evidence type="ECO:0000259" key="2">
    <source>
        <dbReference type="Pfam" id="PF20167"/>
    </source>
</evidence>
<organism evidence="3">
    <name type="scientific">Glycine soja</name>
    <name type="common">Wild soybean</name>
    <dbReference type="NCBI Taxonomy" id="3848"/>
    <lineage>
        <taxon>Eukaryota</taxon>
        <taxon>Viridiplantae</taxon>
        <taxon>Streptophyta</taxon>
        <taxon>Embryophyta</taxon>
        <taxon>Tracheophyta</taxon>
        <taxon>Spermatophyta</taxon>
        <taxon>Magnoliopsida</taxon>
        <taxon>eudicotyledons</taxon>
        <taxon>Gunneridae</taxon>
        <taxon>Pentapetalae</taxon>
        <taxon>rosids</taxon>
        <taxon>fabids</taxon>
        <taxon>Fabales</taxon>
        <taxon>Fabaceae</taxon>
        <taxon>Papilionoideae</taxon>
        <taxon>50 kb inversion clade</taxon>
        <taxon>NPAAA clade</taxon>
        <taxon>indigoferoid/millettioid clade</taxon>
        <taxon>Phaseoleae</taxon>
        <taxon>Glycine</taxon>
        <taxon>Glycine subgen. Soja</taxon>
    </lineage>
</organism>
<feature type="domain" description="Putative plant transposon protein" evidence="2">
    <location>
        <begin position="62"/>
        <end position="202"/>
    </location>
</feature>
<feature type="region of interest" description="Disordered" evidence="1">
    <location>
        <begin position="240"/>
        <end position="262"/>
    </location>
</feature>
<evidence type="ECO:0000313" key="3">
    <source>
        <dbReference type="EMBL" id="KHN19158.1"/>
    </source>
</evidence>
<gene>
    <name evidence="3" type="ORF">glysoja_040051</name>
</gene>
<dbReference type="EMBL" id="KN659320">
    <property type="protein sequence ID" value="KHN19158.1"/>
    <property type="molecule type" value="Genomic_DNA"/>
</dbReference>
<dbReference type="Pfam" id="PF20167">
    <property type="entry name" value="Transposase_32"/>
    <property type="match status" value="1"/>
</dbReference>